<evidence type="ECO:0000256" key="1">
    <source>
        <dbReference type="SAM" id="MobiDB-lite"/>
    </source>
</evidence>
<dbReference type="SMART" id="SM00978">
    <property type="entry name" value="Tim44"/>
    <property type="match status" value="1"/>
</dbReference>
<protein>
    <submittedName>
        <fullName evidence="4">Preprotein translocase subunit Tim44</fullName>
    </submittedName>
</protein>
<feature type="compositionally biased region" description="Low complexity" evidence="1">
    <location>
        <begin position="133"/>
        <end position="165"/>
    </location>
</feature>
<keyword evidence="2" id="KW-0472">Membrane</keyword>
<dbReference type="SUPFAM" id="SSF54427">
    <property type="entry name" value="NTF2-like"/>
    <property type="match status" value="1"/>
</dbReference>
<dbReference type="PANTHER" id="PTHR41542">
    <property type="entry name" value="BLL5807 PROTEIN"/>
    <property type="match status" value="1"/>
</dbReference>
<evidence type="ECO:0000313" key="5">
    <source>
        <dbReference type="Proteomes" id="UP000238605"/>
    </source>
</evidence>
<feature type="transmembrane region" description="Helical" evidence="2">
    <location>
        <begin position="97"/>
        <end position="117"/>
    </location>
</feature>
<proteinExistence type="predicted"/>
<comment type="caution">
    <text evidence="4">The sequence shown here is derived from an EMBL/GenBank/DDBJ whole genome shotgun (WGS) entry which is preliminary data.</text>
</comment>
<feature type="region of interest" description="Disordered" evidence="1">
    <location>
        <begin position="128"/>
        <end position="165"/>
    </location>
</feature>
<evidence type="ECO:0000256" key="2">
    <source>
        <dbReference type="SAM" id="Phobius"/>
    </source>
</evidence>
<feature type="domain" description="Tim44-like" evidence="3">
    <location>
        <begin position="167"/>
        <end position="296"/>
    </location>
</feature>
<accession>A0A2S5SYV2</accession>
<dbReference type="AlphaFoldDB" id="A0A2S5SYV2"/>
<dbReference type="EMBL" id="PSNX01000002">
    <property type="protein sequence ID" value="PPE67900.1"/>
    <property type="molecule type" value="Genomic_DNA"/>
</dbReference>
<reference evidence="4 5" key="1">
    <citation type="submission" date="2018-02" db="EMBL/GenBank/DDBJ databases">
        <title>Reclassifiation of [Polyangium] brachysporum DSM 7029 as Guopingzhaonella breviflexa gen. nov., sp. nov., a member of the family Comamonadaceae.</title>
        <authorList>
            <person name="Tang B."/>
        </authorList>
    </citation>
    <scope>NUCLEOTIDE SEQUENCE [LARGE SCALE GENOMIC DNA]</scope>
    <source>
        <strain evidence="4 5">BCRC 80649</strain>
    </source>
</reference>
<organism evidence="4 5">
    <name type="scientific">Caldimonas caldifontis</name>
    <dbReference type="NCBI Taxonomy" id="1452508"/>
    <lineage>
        <taxon>Bacteria</taxon>
        <taxon>Pseudomonadati</taxon>
        <taxon>Pseudomonadota</taxon>
        <taxon>Betaproteobacteria</taxon>
        <taxon>Burkholderiales</taxon>
        <taxon>Sphaerotilaceae</taxon>
        <taxon>Caldimonas</taxon>
    </lineage>
</organism>
<evidence type="ECO:0000313" key="4">
    <source>
        <dbReference type="EMBL" id="PPE67900.1"/>
    </source>
</evidence>
<keyword evidence="2" id="KW-1133">Transmembrane helix</keyword>
<feature type="compositionally biased region" description="Low complexity" evidence="1">
    <location>
        <begin position="38"/>
        <end position="49"/>
    </location>
</feature>
<sequence length="300" mass="30997">MAVAGVGLGFAPVEAEARRFGGGGSAGMQRQAPPPRPADTTPARPAQQPGNTATNPSQAAGGAAAAGQRSWMGLIAGLAAGLGLAALASHLGFGEGLANFMMLALLAIVAFVAIRWIMNRMAPQPARGGMQYAGASAAGGTTGWQPQGPAGTAAPSPAFSPAASQPVMAPQAQALPADFDAAGFERIAKMLFIRMQAANDAGALDDLRKFTTPELFAAVRLDLHDRQGAAQQTDVLQLDAQVIDVAQEDGQQVVSVRFHGLIREAAEAPAESFDEVWHFVKPLDDSREWAIAGITQNAMH</sequence>
<feature type="transmembrane region" description="Helical" evidence="2">
    <location>
        <begin position="71"/>
        <end position="91"/>
    </location>
</feature>
<keyword evidence="2" id="KW-0812">Transmembrane</keyword>
<keyword evidence="5" id="KW-1185">Reference proteome</keyword>
<evidence type="ECO:0000259" key="3">
    <source>
        <dbReference type="SMART" id="SM00978"/>
    </source>
</evidence>
<dbReference type="Pfam" id="PF04280">
    <property type="entry name" value="Tim44"/>
    <property type="match status" value="1"/>
</dbReference>
<gene>
    <name evidence="4" type="ORF">C1704_02755</name>
</gene>
<dbReference type="InterPro" id="IPR032710">
    <property type="entry name" value="NTF2-like_dom_sf"/>
</dbReference>
<dbReference type="InterPro" id="IPR007379">
    <property type="entry name" value="Tim44-like_dom"/>
</dbReference>
<feature type="region of interest" description="Disordered" evidence="1">
    <location>
        <begin position="20"/>
        <end position="63"/>
    </location>
</feature>
<name>A0A2S5SYV2_9BURK</name>
<dbReference type="OrthoDB" id="5297955at2"/>
<dbReference type="Proteomes" id="UP000238605">
    <property type="component" value="Unassembled WGS sequence"/>
</dbReference>
<dbReference type="PANTHER" id="PTHR41542:SF1">
    <property type="entry name" value="BLL5807 PROTEIN"/>
    <property type="match status" value="1"/>
</dbReference>